<feature type="domain" description="Katanin p60 ATPase-containing subunit A1 MIT" evidence="2">
    <location>
        <begin position="2"/>
        <end position="44"/>
    </location>
</feature>
<feature type="compositionally biased region" description="Low complexity" evidence="1">
    <location>
        <begin position="101"/>
        <end position="119"/>
    </location>
</feature>
<evidence type="ECO:0000256" key="1">
    <source>
        <dbReference type="SAM" id="MobiDB-lite"/>
    </source>
</evidence>
<feature type="non-terminal residue" evidence="3">
    <location>
        <position position="1"/>
    </location>
</feature>
<feature type="compositionally biased region" description="Polar residues" evidence="1">
    <location>
        <begin position="74"/>
        <end position="84"/>
    </location>
</feature>
<accession>A0A1B6ET18</accession>
<feature type="non-terminal residue" evidence="3">
    <location>
        <position position="119"/>
    </location>
</feature>
<organism evidence="3">
    <name type="scientific">Cuerna arida</name>
    <dbReference type="NCBI Taxonomy" id="1464854"/>
    <lineage>
        <taxon>Eukaryota</taxon>
        <taxon>Metazoa</taxon>
        <taxon>Ecdysozoa</taxon>
        <taxon>Arthropoda</taxon>
        <taxon>Hexapoda</taxon>
        <taxon>Insecta</taxon>
        <taxon>Pterygota</taxon>
        <taxon>Neoptera</taxon>
        <taxon>Paraneoptera</taxon>
        <taxon>Hemiptera</taxon>
        <taxon>Auchenorrhyncha</taxon>
        <taxon>Membracoidea</taxon>
        <taxon>Cicadellidae</taxon>
        <taxon>Cicadellinae</taxon>
        <taxon>Proconiini</taxon>
        <taxon>Cuerna</taxon>
    </lineage>
</organism>
<dbReference type="AlphaFoldDB" id="A0A1B6ET18"/>
<dbReference type="Gene3D" id="1.20.58.80">
    <property type="entry name" value="Phosphotransferase system, lactose/cellobiose-type IIA subunit"/>
    <property type="match status" value="1"/>
</dbReference>
<gene>
    <name evidence="3" type="ORF">g.43984</name>
</gene>
<reference evidence="3" key="1">
    <citation type="submission" date="2015-11" db="EMBL/GenBank/DDBJ databases">
        <title>De novo transcriptome assembly of four potential Pierce s Disease insect vectors from Arizona vineyards.</title>
        <authorList>
            <person name="Tassone E.E."/>
        </authorList>
    </citation>
    <scope>NUCLEOTIDE SEQUENCE</scope>
</reference>
<dbReference type="InterPro" id="IPR048611">
    <property type="entry name" value="KATNA1_MIT"/>
</dbReference>
<evidence type="ECO:0000313" key="3">
    <source>
        <dbReference type="EMBL" id="JAS40863.1"/>
    </source>
</evidence>
<evidence type="ECO:0000259" key="2">
    <source>
        <dbReference type="Pfam" id="PF21126"/>
    </source>
</evidence>
<feature type="region of interest" description="Disordered" evidence="1">
    <location>
        <begin position="74"/>
        <end position="119"/>
    </location>
</feature>
<dbReference type="EMBL" id="GECZ01028906">
    <property type="protein sequence ID" value="JAS40863.1"/>
    <property type="molecule type" value="Transcribed_RNA"/>
</dbReference>
<sequence>RSSVYYESVLQKILQLMQSNSERKIKWKEVYQNLTKEYQEIKQIQNRLQFISLTLSIDRPLHKNKLNFPSEFSSLPFSARTPQNDPDVWSSPVTVNHKPKGNQSSNSGKKISSKNSNNK</sequence>
<name>A0A1B6ET18_9HEMI</name>
<dbReference type="Pfam" id="PF21126">
    <property type="entry name" value="KATNA1_MIT"/>
    <property type="match status" value="1"/>
</dbReference>
<protein>
    <recommendedName>
        <fullName evidence="2">Katanin p60 ATPase-containing subunit A1 MIT domain-containing protein</fullName>
    </recommendedName>
</protein>
<proteinExistence type="predicted"/>